<evidence type="ECO:0000313" key="2">
    <source>
        <dbReference type="EMBL" id="CRO85721.1"/>
    </source>
</evidence>
<dbReference type="AlphaFoldDB" id="A0A0C7CYH3"/>
<name>A0A0C7CYH3_PSEAI</name>
<reference evidence="6" key="1">
    <citation type="submission" date="2015-06" db="EMBL/GenBank/DDBJ databases">
        <authorList>
            <person name="Radhakrishnan Rajesh"/>
            <person name="Underwood Anthony"/>
            <person name="Al-Shahib Ali"/>
        </authorList>
    </citation>
    <scope>NUCLEOTIDE SEQUENCE [LARGE SCALE GENOMIC DNA]</scope>
    <source>
        <strain evidence="6">P19_London_7_VIM_2_05_10</strain>
    </source>
</reference>
<evidence type="ECO:0000313" key="9">
    <source>
        <dbReference type="Proteomes" id="UP000284767"/>
    </source>
</evidence>
<evidence type="ECO:0000313" key="7">
    <source>
        <dbReference type="Proteomes" id="UP000194857"/>
    </source>
</evidence>
<keyword evidence="1" id="KW-0472">Membrane</keyword>
<evidence type="ECO:0000256" key="1">
    <source>
        <dbReference type="SAM" id="Phobius"/>
    </source>
</evidence>
<reference evidence="2" key="2">
    <citation type="submission" date="2015-06" db="EMBL/GenBank/DDBJ databases">
        <authorList>
            <person name="Radhakrishnan R."/>
            <person name="Underwood A."/>
            <person name="Al-Shahib A."/>
        </authorList>
    </citation>
    <scope>NUCLEOTIDE SEQUENCE</scope>
    <source>
        <strain evidence="2">P19_London_7_VIM_2_05_10</strain>
    </source>
</reference>
<feature type="transmembrane region" description="Helical" evidence="1">
    <location>
        <begin position="112"/>
        <end position="132"/>
    </location>
</feature>
<accession>A0A1S1C9V0</accession>
<dbReference type="EMBL" id="CVVU01000188">
    <property type="protein sequence ID" value="CRO85721.1"/>
    <property type="molecule type" value="Genomic_DNA"/>
</dbReference>
<reference evidence="4 8" key="5">
    <citation type="submission" date="2018-07" db="EMBL/GenBank/DDBJ databases">
        <title>Mechanisms of high-level aminoglycoside resistance among Gram-negative pathogens in Brazil.</title>
        <authorList>
            <person name="Ballaben A.S."/>
            <person name="Darini A.L.C."/>
            <person name="Doi Y."/>
        </authorList>
    </citation>
    <scope>NUCLEOTIDE SEQUENCE [LARGE SCALE GENOMIC DNA]</scope>
    <source>
        <strain evidence="4 8">B2-305</strain>
    </source>
</reference>
<evidence type="ECO:0000313" key="3">
    <source>
        <dbReference type="EMBL" id="OTI61787.1"/>
    </source>
</evidence>
<keyword evidence="1" id="KW-0812">Transmembrane</keyword>
<proteinExistence type="predicted"/>
<comment type="caution">
    <text evidence="4">The sequence shown here is derived from an EMBL/GenBank/DDBJ whole genome shotgun (WGS) entry which is preliminary data.</text>
</comment>
<reference evidence="5 9" key="6">
    <citation type="submission" date="2019-01" db="EMBL/GenBank/DDBJ databases">
        <title>The Pseudomonas aeruginosa pan-genome provides new insights on its population structure, horizontal gene transfer and pathogenicity.</title>
        <authorList>
            <person name="Freschi L."/>
            <person name="Vincent A.T."/>
            <person name="Jeukens J."/>
            <person name="Emond-Rheault J.-G."/>
            <person name="Kukavica-Ibrulj I."/>
            <person name="Dupont M.-J."/>
            <person name="Charette S.J."/>
            <person name="Boyle B."/>
            <person name="Levesque R.C."/>
        </authorList>
    </citation>
    <scope>NUCLEOTIDE SEQUENCE [LARGE SCALE GENOMIC DNA]</scope>
    <source>
        <strain evidence="5 9">PA-W36</strain>
    </source>
</reference>
<evidence type="ECO:0000313" key="4">
    <source>
        <dbReference type="EMBL" id="RCI76498.1"/>
    </source>
</evidence>
<accession>A0A0C7CYH3</accession>
<reference evidence="3 7" key="3">
    <citation type="submission" date="2017-05" db="EMBL/GenBank/DDBJ databases">
        <authorList>
            <person name="Song R."/>
            <person name="Chenine A.L."/>
            <person name="Ruprecht R.M."/>
        </authorList>
    </citation>
    <scope>NUCLEOTIDE SEQUENCE [LARGE SCALE GENOMIC DNA]</scope>
    <source>
        <strain evidence="3 7">S567_C10_BS</strain>
    </source>
</reference>
<evidence type="ECO:0000313" key="5">
    <source>
        <dbReference type="EMBL" id="RPM07619.1"/>
    </source>
</evidence>
<feature type="transmembrane region" description="Helical" evidence="1">
    <location>
        <begin position="68"/>
        <end position="92"/>
    </location>
</feature>
<dbReference type="Proteomes" id="UP000284767">
    <property type="component" value="Unassembled WGS sequence"/>
</dbReference>
<dbReference type="EMBL" id="NFFZ01000006">
    <property type="protein sequence ID" value="OTI61787.1"/>
    <property type="molecule type" value="Genomic_DNA"/>
</dbReference>
<reference evidence="5 9" key="4">
    <citation type="submission" date="2017-08" db="EMBL/GenBank/DDBJ databases">
        <authorList>
            <person name="Feschi L."/>
            <person name="Jeukens J."/>
            <person name="Emond-Rheault J.-G."/>
            <person name="Kukavica-Ibrulj I."/>
            <person name="Boyle B."/>
            <person name="Levesque R.C."/>
        </authorList>
    </citation>
    <scope>NUCLEOTIDE SEQUENCE [LARGE SCALE GENOMIC DNA]</scope>
    <source>
        <strain evidence="5 9">PA-W36</strain>
    </source>
</reference>
<dbReference type="Proteomes" id="UP000045039">
    <property type="component" value="Unassembled WGS sequence"/>
</dbReference>
<sequence length="135" mass="14936">MEHPYKTPEADLAEEKLTARGFLSGGQPLWKAFWLFFAAGFLLLSVAARQAMVAIVDPLMQEAPGEHAVALTLWGMVGVELVRLAYLCLSLVVVWRCGRNSRWVAARHASRAVLLALILLTLYSIYLVWALLASP</sequence>
<organism evidence="4 8">
    <name type="scientific">Pseudomonas aeruginosa</name>
    <dbReference type="NCBI Taxonomy" id="287"/>
    <lineage>
        <taxon>Bacteria</taxon>
        <taxon>Pseudomonadati</taxon>
        <taxon>Pseudomonadota</taxon>
        <taxon>Gammaproteobacteria</taxon>
        <taxon>Pseudomonadales</taxon>
        <taxon>Pseudomonadaceae</taxon>
        <taxon>Pseudomonas</taxon>
    </lineage>
</organism>
<evidence type="ECO:0000313" key="8">
    <source>
        <dbReference type="Proteomes" id="UP000253594"/>
    </source>
</evidence>
<keyword evidence="1" id="KW-1133">Transmembrane helix</keyword>
<evidence type="ECO:0000313" key="6">
    <source>
        <dbReference type="Proteomes" id="UP000045039"/>
    </source>
</evidence>
<protein>
    <submittedName>
        <fullName evidence="4">Uncharacterized protein</fullName>
    </submittedName>
</protein>
<dbReference type="EMBL" id="NSNE01000020">
    <property type="protein sequence ID" value="RPM07619.1"/>
    <property type="molecule type" value="Genomic_DNA"/>
</dbReference>
<dbReference type="Proteomes" id="UP000253594">
    <property type="component" value="Unassembled WGS sequence"/>
</dbReference>
<dbReference type="Proteomes" id="UP000194857">
    <property type="component" value="Unassembled WGS sequence"/>
</dbReference>
<dbReference type="EMBL" id="QORE01000027">
    <property type="protein sequence ID" value="RCI76498.1"/>
    <property type="molecule type" value="Genomic_DNA"/>
</dbReference>
<feature type="transmembrane region" description="Helical" evidence="1">
    <location>
        <begin position="32"/>
        <end position="56"/>
    </location>
</feature>
<dbReference type="RefSeq" id="WP_003102495.1">
    <property type="nucleotide sequence ID" value="NZ_AP014839.1"/>
</dbReference>
<gene>
    <name evidence="3" type="ORF">CAZ10_13895</name>
    <name evidence="4" type="ORF">DT376_02010</name>
    <name evidence="5" type="ORF">IPC1295_26435</name>
    <name evidence="2" type="ORF">PAERUG_P19_London_7_VIM_2_05_10_02692</name>
</gene>